<organism evidence="1 2">
    <name type="scientific">Neiella litorisoli</name>
    <dbReference type="NCBI Taxonomy" id="2771431"/>
    <lineage>
        <taxon>Bacteria</taxon>
        <taxon>Pseudomonadati</taxon>
        <taxon>Pseudomonadota</taxon>
        <taxon>Gammaproteobacteria</taxon>
        <taxon>Alteromonadales</taxon>
        <taxon>Echinimonadaceae</taxon>
        <taxon>Neiella</taxon>
    </lineage>
</organism>
<name>A0A8J6UIZ0_9GAMM</name>
<gene>
    <name evidence="1" type="ORF">IC617_08640</name>
</gene>
<dbReference type="AlphaFoldDB" id="A0A8J6UIZ0"/>
<protein>
    <submittedName>
        <fullName evidence="1">Uncharacterized protein</fullName>
    </submittedName>
</protein>
<accession>A0A8J6UIZ0</accession>
<evidence type="ECO:0000313" key="1">
    <source>
        <dbReference type="EMBL" id="MBD1389493.1"/>
    </source>
</evidence>
<reference evidence="1" key="1">
    <citation type="submission" date="2020-09" db="EMBL/GenBank/DDBJ databases">
        <title>A novel bacterium of genus Neiella, isolated from South China Sea.</title>
        <authorList>
            <person name="Huang H."/>
            <person name="Mo K."/>
            <person name="Hu Y."/>
        </authorList>
    </citation>
    <scope>NUCLEOTIDE SEQUENCE</scope>
    <source>
        <strain evidence="1">HB171785</strain>
    </source>
</reference>
<proteinExistence type="predicted"/>
<keyword evidence="2" id="KW-1185">Reference proteome</keyword>
<dbReference type="EMBL" id="JACXAF010000009">
    <property type="protein sequence ID" value="MBD1389493.1"/>
    <property type="molecule type" value="Genomic_DNA"/>
</dbReference>
<dbReference type="RefSeq" id="WP_191144599.1">
    <property type="nucleotide sequence ID" value="NZ_JACXAF010000009.1"/>
</dbReference>
<dbReference type="Proteomes" id="UP000638014">
    <property type="component" value="Unassembled WGS sequence"/>
</dbReference>
<comment type="caution">
    <text evidence="1">The sequence shown here is derived from an EMBL/GenBank/DDBJ whole genome shotgun (WGS) entry which is preliminary data.</text>
</comment>
<sequence>MTMPCVIQSKKLQLQVQLIKAVEFGLVSSVLREYHAFANKKALAVFMSCVEPATSDEGRRTKSNSTGFSWMKSTLGLFCATVICQMYAQCTDEHKRWDRLELADLLRVTDAFRRKYPTYFRMPDDPKTAENIIDINRIYACLRHGMMGAKFSIEKCDTHGCDVKYVSVATFSRKKCPMCLMKAKIKPQDEVVDGSAPALVAVSA</sequence>
<evidence type="ECO:0000313" key="2">
    <source>
        <dbReference type="Proteomes" id="UP000638014"/>
    </source>
</evidence>